<evidence type="ECO:0000313" key="3">
    <source>
        <dbReference type="Proteomes" id="UP000187059"/>
    </source>
</evidence>
<evidence type="ECO:0000313" key="2">
    <source>
        <dbReference type="EMBL" id="APZ54983.1"/>
    </source>
</evidence>
<evidence type="ECO:0000256" key="1">
    <source>
        <dbReference type="SAM" id="MobiDB-lite"/>
    </source>
</evidence>
<name>A0A1P8V010_9RHOB</name>
<dbReference type="KEGG" id="paby:Ga0080574_TMP4649"/>
<keyword evidence="3" id="KW-1185">Reference proteome</keyword>
<dbReference type="AlphaFoldDB" id="A0A1P8V010"/>
<proteinExistence type="predicted"/>
<sequence length="40" mass="4619">MVPLTWRRRAKPRQRPITGRQAFADTAKNPQIRRSSATAK</sequence>
<protein>
    <submittedName>
        <fullName evidence="2">Uncharacterized protein</fullName>
    </submittedName>
</protein>
<feature type="compositionally biased region" description="Basic residues" evidence="1">
    <location>
        <begin position="1"/>
        <end position="14"/>
    </location>
</feature>
<reference evidence="2 3" key="1">
    <citation type="submission" date="2016-04" db="EMBL/GenBank/DDBJ databases">
        <title>Deep-sea bacteria in the southern Pacific.</title>
        <authorList>
            <person name="Tang K."/>
        </authorList>
    </citation>
    <scope>NUCLEOTIDE SEQUENCE [LARGE SCALE GENOMIC DNA]</scope>
    <source>
        <strain evidence="2 3">JLT2014</strain>
    </source>
</reference>
<feature type="region of interest" description="Disordered" evidence="1">
    <location>
        <begin position="1"/>
        <end position="40"/>
    </location>
</feature>
<dbReference type="STRING" id="1250539.Ga0080574_TMP4649"/>
<gene>
    <name evidence="2" type="ORF">Ga0080574_TMP4649</name>
</gene>
<accession>A0A1P8V010</accession>
<organism evidence="2 3">
    <name type="scientific">Salipiger abyssi</name>
    <dbReference type="NCBI Taxonomy" id="1250539"/>
    <lineage>
        <taxon>Bacteria</taxon>
        <taxon>Pseudomonadati</taxon>
        <taxon>Pseudomonadota</taxon>
        <taxon>Alphaproteobacteria</taxon>
        <taxon>Rhodobacterales</taxon>
        <taxon>Roseobacteraceae</taxon>
        <taxon>Salipiger</taxon>
    </lineage>
</organism>
<feature type="compositionally biased region" description="Polar residues" evidence="1">
    <location>
        <begin position="28"/>
        <end position="40"/>
    </location>
</feature>
<dbReference type="EMBL" id="CP015093">
    <property type="protein sequence ID" value="APZ54983.1"/>
    <property type="molecule type" value="Genomic_DNA"/>
</dbReference>
<dbReference type="Proteomes" id="UP000187059">
    <property type="component" value="Chromosome"/>
</dbReference>